<dbReference type="Proteomes" id="UP000324233">
    <property type="component" value="Chromosome"/>
</dbReference>
<dbReference type="KEGG" id="agv:OJF2_13750"/>
<accession>A0A5B9VZ12</accession>
<evidence type="ECO:0000313" key="3">
    <source>
        <dbReference type="Proteomes" id="UP000324233"/>
    </source>
</evidence>
<name>A0A5B9VZ12_9BACT</name>
<proteinExistence type="predicted"/>
<dbReference type="Gene3D" id="2.60.40.10">
    <property type="entry name" value="Immunoglobulins"/>
    <property type="match status" value="2"/>
</dbReference>
<dbReference type="InterPro" id="IPR013783">
    <property type="entry name" value="Ig-like_fold"/>
</dbReference>
<feature type="region of interest" description="Disordered" evidence="1">
    <location>
        <begin position="76"/>
        <end position="108"/>
    </location>
</feature>
<sequence length="382" mass="38921">MLPWESLIARDARRPRRQAGLHPLEALEGRQLLAYSSLGYSLADLRVRGQAGSIATWGGTANVTITLQNIGASTINEPQSLAPPSEVTSGPDGNVVPPGYVTSSADGGPSQVGIYLSTSRRSLAGALKIGTATFASIPQNDVTQSTVSITLPQHPVGFPTTGVLYLRLVANEGGTVVESNTANNVSGAIPIRFIYRNAPALRATSLGLPSTLSPGDTVAPTIQITNIGSAAAAAGTVQVALVASTTPDFNLGSSIVGLYTVSSSIPGAYGNASSVAGFKHRRLFGSTLSSQNVNGSANTVTISGAAVTLPTSPATYYLGVVIDPNNQLNQLSLPTNRLEQIVRVGPSTSGLPPAGVVGSASTTSFPNPPDGELIGLVNTAAL</sequence>
<dbReference type="AlphaFoldDB" id="A0A5B9VZ12"/>
<evidence type="ECO:0008006" key="4">
    <source>
        <dbReference type="Google" id="ProtNLM"/>
    </source>
</evidence>
<keyword evidence="3" id="KW-1185">Reference proteome</keyword>
<protein>
    <recommendedName>
        <fullName evidence="4">CARDB domain-containing protein</fullName>
    </recommendedName>
</protein>
<evidence type="ECO:0000313" key="2">
    <source>
        <dbReference type="EMBL" id="QEH32890.1"/>
    </source>
</evidence>
<dbReference type="EMBL" id="CP042997">
    <property type="protein sequence ID" value="QEH32890.1"/>
    <property type="molecule type" value="Genomic_DNA"/>
</dbReference>
<gene>
    <name evidence="2" type="ORF">OJF2_13750</name>
</gene>
<dbReference type="RefSeq" id="WP_210420439.1">
    <property type="nucleotide sequence ID" value="NZ_CP042997.1"/>
</dbReference>
<organism evidence="2 3">
    <name type="scientific">Aquisphaera giovannonii</name>
    <dbReference type="NCBI Taxonomy" id="406548"/>
    <lineage>
        <taxon>Bacteria</taxon>
        <taxon>Pseudomonadati</taxon>
        <taxon>Planctomycetota</taxon>
        <taxon>Planctomycetia</taxon>
        <taxon>Isosphaerales</taxon>
        <taxon>Isosphaeraceae</taxon>
        <taxon>Aquisphaera</taxon>
    </lineage>
</organism>
<reference evidence="2 3" key="1">
    <citation type="submission" date="2019-08" db="EMBL/GenBank/DDBJ databases">
        <title>Deep-cultivation of Planctomycetes and their phenomic and genomic characterization uncovers novel biology.</title>
        <authorList>
            <person name="Wiegand S."/>
            <person name="Jogler M."/>
            <person name="Boedeker C."/>
            <person name="Pinto D."/>
            <person name="Vollmers J."/>
            <person name="Rivas-Marin E."/>
            <person name="Kohn T."/>
            <person name="Peeters S.H."/>
            <person name="Heuer A."/>
            <person name="Rast P."/>
            <person name="Oberbeckmann S."/>
            <person name="Bunk B."/>
            <person name="Jeske O."/>
            <person name="Meyerdierks A."/>
            <person name="Storesund J.E."/>
            <person name="Kallscheuer N."/>
            <person name="Luecker S."/>
            <person name="Lage O.M."/>
            <person name="Pohl T."/>
            <person name="Merkel B.J."/>
            <person name="Hornburger P."/>
            <person name="Mueller R.-W."/>
            <person name="Bruemmer F."/>
            <person name="Labrenz M."/>
            <person name="Spormann A.M."/>
            <person name="Op den Camp H."/>
            <person name="Overmann J."/>
            <person name="Amann R."/>
            <person name="Jetten M.S.M."/>
            <person name="Mascher T."/>
            <person name="Medema M.H."/>
            <person name="Devos D.P."/>
            <person name="Kaster A.-K."/>
            <person name="Ovreas L."/>
            <person name="Rohde M."/>
            <person name="Galperin M.Y."/>
            <person name="Jogler C."/>
        </authorList>
    </citation>
    <scope>NUCLEOTIDE SEQUENCE [LARGE SCALE GENOMIC DNA]</scope>
    <source>
        <strain evidence="2 3">OJF2</strain>
    </source>
</reference>
<evidence type="ECO:0000256" key="1">
    <source>
        <dbReference type="SAM" id="MobiDB-lite"/>
    </source>
</evidence>